<evidence type="ECO:0000256" key="1">
    <source>
        <dbReference type="ARBA" id="ARBA00002190"/>
    </source>
</evidence>
<dbReference type="Proteomes" id="UP000020681">
    <property type="component" value="Unassembled WGS sequence"/>
</dbReference>
<evidence type="ECO:0000313" key="7">
    <source>
        <dbReference type="EMBL" id="EUA87839.1"/>
    </source>
</evidence>
<dbReference type="EMBL" id="JAOL01000153">
    <property type="protein sequence ID" value="EUA87839.1"/>
    <property type="molecule type" value="Genomic_DNA"/>
</dbReference>
<sequence>MTRTVVAVQPSQNHEDGAGAVAAIDVPSSRDVDELEVARELVRQAREAGVGLTGPGGLLKAMTKTVIEIALDEELSEHLGYDRHDRAGYGSGNSRNGTRSKTVLTDGCGFIEIDVPRDRAGTFEPKIVEKRQRRLTDVDEVVLSLYARGLTTGEISAHFAHIYDAAVSKDTVSRITDRVLEEMTAWHTRPLERVYAAVFIDALHVKIRDGQVGPGRSTPRSGSIWPDTVTCWACGPVKVTANRQVLAGSADGVEKPRRGRHLLPGL</sequence>
<evidence type="ECO:0000256" key="2">
    <source>
        <dbReference type="ARBA" id="ARBA00010961"/>
    </source>
</evidence>
<evidence type="ECO:0000256" key="4">
    <source>
        <dbReference type="ARBA" id="ARBA00023125"/>
    </source>
</evidence>
<evidence type="ECO:0000256" key="5">
    <source>
        <dbReference type="ARBA" id="ARBA00023172"/>
    </source>
</evidence>
<evidence type="ECO:0000256" key="6">
    <source>
        <dbReference type="RuleBase" id="RU365089"/>
    </source>
</evidence>
<dbReference type="PANTHER" id="PTHR33217">
    <property type="entry name" value="TRANSPOSASE FOR INSERTION SEQUENCE ELEMENT IS1081"/>
    <property type="match status" value="1"/>
</dbReference>
<dbReference type="PANTHER" id="PTHR33217:SF8">
    <property type="entry name" value="MUTATOR FAMILY TRANSPOSASE"/>
    <property type="match status" value="1"/>
</dbReference>
<keyword evidence="6" id="KW-0814">Transposable element</keyword>
<comment type="similarity">
    <text evidence="2 6">Belongs to the transposase mutator family.</text>
</comment>
<evidence type="ECO:0000256" key="3">
    <source>
        <dbReference type="ARBA" id="ARBA00022578"/>
    </source>
</evidence>
<organism evidence="7 8">
    <name type="scientific">Mycobacterium ulcerans str. Harvey</name>
    <dbReference type="NCBI Taxonomy" id="1299332"/>
    <lineage>
        <taxon>Bacteria</taxon>
        <taxon>Bacillati</taxon>
        <taxon>Actinomycetota</taxon>
        <taxon>Actinomycetes</taxon>
        <taxon>Mycobacteriales</taxon>
        <taxon>Mycobacteriaceae</taxon>
        <taxon>Mycobacterium</taxon>
        <taxon>Mycobacterium ulcerans group</taxon>
    </lineage>
</organism>
<comment type="caution">
    <text evidence="7">The sequence shown here is derived from an EMBL/GenBank/DDBJ whole genome shotgun (WGS) entry which is preliminary data.</text>
</comment>
<keyword evidence="3 6" id="KW-0815">Transposition</keyword>
<protein>
    <recommendedName>
        <fullName evidence="6">Mutator family transposase</fullName>
    </recommendedName>
</protein>
<accession>A0ABN0QT28</accession>
<proteinExistence type="inferred from homology"/>
<comment type="function">
    <text evidence="1 6">Required for the transposition of the insertion element.</text>
</comment>
<reference evidence="7 8" key="1">
    <citation type="submission" date="2014-01" db="EMBL/GenBank/DDBJ databases">
        <authorList>
            <person name="Dobos K."/>
            <person name="Lenaerts A."/>
            <person name="Ordway D."/>
            <person name="DeGroote M.A."/>
            <person name="Parker T."/>
            <person name="Sizemore C."/>
            <person name="Tallon L.J."/>
            <person name="Sadzewicz L.K."/>
            <person name="Sengamalay N."/>
            <person name="Fraser C.M."/>
            <person name="Hine E."/>
            <person name="Shefchek K.A."/>
            <person name="Das S.P."/>
            <person name="Tettelin H."/>
        </authorList>
    </citation>
    <scope>NUCLEOTIDE SEQUENCE [LARGE SCALE GENOMIC DNA]</scope>
    <source>
        <strain evidence="7 8">Harvey</strain>
    </source>
</reference>
<keyword evidence="5 6" id="KW-0233">DNA recombination</keyword>
<keyword evidence="8" id="KW-1185">Reference proteome</keyword>
<dbReference type="Pfam" id="PF00872">
    <property type="entry name" value="Transposase_mut"/>
    <property type="match status" value="1"/>
</dbReference>
<keyword evidence="4 6" id="KW-0238">DNA-binding</keyword>
<evidence type="ECO:0000313" key="8">
    <source>
        <dbReference type="Proteomes" id="UP000020681"/>
    </source>
</evidence>
<name>A0ABN0QT28_MYCUL</name>
<gene>
    <name evidence="7" type="ORF">I551_5659</name>
</gene>
<dbReference type="InterPro" id="IPR001207">
    <property type="entry name" value="Transposase_mutator"/>
</dbReference>